<dbReference type="InterPro" id="IPR011333">
    <property type="entry name" value="SKP1/BTB/POZ_sf"/>
</dbReference>
<dbReference type="GO" id="GO:0016567">
    <property type="term" value="P:protein ubiquitination"/>
    <property type="evidence" value="ECO:0007669"/>
    <property type="project" value="UniProtKB-UniPathway"/>
</dbReference>
<dbReference type="PANTHER" id="PTHR46336:SF3">
    <property type="entry name" value="BTB_POZ DOMAIN-CONTAINING PROTEIN POB1"/>
    <property type="match status" value="1"/>
</dbReference>
<feature type="domain" description="BTB" evidence="2">
    <location>
        <begin position="129"/>
        <end position="197"/>
    </location>
</feature>
<protein>
    <submittedName>
        <fullName evidence="3">Detected protein of confused Function</fullName>
    </submittedName>
</protein>
<dbReference type="UniPathway" id="UPA00143"/>
<reference evidence="3" key="1">
    <citation type="submission" date="2019-09" db="EMBL/GenBank/DDBJ databases">
        <title>Draft genome information of white flower Hibiscus syriacus.</title>
        <authorList>
            <person name="Kim Y.-M."/>
        </authorList>
    </citation>
    <scope>NUCLEOTIDE SEQUENCE [LARGE SCALE GENOMIC DNA]</scope>
    <source>
        <strain evidence="3">YM2019G1</strain>
    </source>
</reference>
<dbReference type="InterPro" id="IPR000210">
    <property type="entry name" value="BTB/POZ_dom"/>
</dbReference>
<keyword evidence="4" id="KW-1185">Reference proteome</keyword>
<name>A0A6A3A9C5_HIBSY</name>
<accession>A0A6A3A9C5</accession>
<dbReference type="GO" id="GO:0010114">
    <property type="term" value="P:response to red light"/>
    <property type="evidence" value="ECO:0007669"/>
    <property type="project" value="TreeGrafter"/>
</dbReference>
<dbReference type="SUPFAM" id="SSF54695">
    <property type="entry name" value="POZ domain"/>
    <property type="match status" value="1"/>
</dbReference>
<sequence>MRVINDGLRLHAWCSVSGSDFGFAFNDSKFSDRLLRIEIMGGPSDSLPTVRVAPASPIGPAVARGAERISRRKMIQCSMHIHALDLSLCPEEQVLVDNQPGTNDHLGCENQDEETVAMVEETQSGDEDANSSMVLRVKTLHISSPILAAKSPFFFKLFSNGMRESEPRHVTIRISAFGSCRHGTFEFMYTNTLSSTRAPALLDVLMAADKFESQLCSIWIFHRVLMGEAVQPLIDAAKLYLACRYKDITKFQEEVMALPLAGIEAICPVMICKLLLKMLCITSFEVGQGSVSKTGRAKGGPLFKAEAPHRQRSLAAESATLNRRFTERAYKYQPVRVVEFEPCQQCVVYLDLKREECAQLFPVSTLHHGRADLDPLLRVIFRNAGKGFN</sequence>
<gene>
    <name evidence="3" type="ORF">F3Y22_tig00110549pilonHSYRG00070</name>
</gene>
<organism evidence="3 4">
    <name type="scientific">Hibiscus syriacus</name>
    <name type="common">Rose of Sharon</name>
    <dbReference type="NCBI Taxonomy" id="106335"/>
    <lineage>
        <taxon>Eukaryota</taxon>
        <taxon>Viridiplantae</taxon>
        <taxon>Streptophyta</taxon>
        <taxon>Embryophyta</taxon>
        <taxon>Tracheophyta</taxon>
        <taxon>Spermatophyta</taxon>
        <taxon>Magnoliopsida</taxon>
        <taxon>eudicotyledons</taxon>
        <taxon>Gunneridae</taxon>
        <taxon>Pentapetalae</taxon>
        <taxon>rosids</taxon>
        <taxon>malvids</taxon>
        <taxon>Malvales</taxon>
        <taxon>Malvaceae</taxon>
        <taxon>Malvoideae</taxon>
        <taxon>Hibiscus</taxon>
    </lineage>
</organism>
<comment type="caution">
    <text evidence="3">The sequence shown here is derived from an EMBL/GenBank/DDBJ whole genome shotgun (WGS) entry which is preliminary data.</text>
</comment>
<dbReference type="PANTHER" id="PTHR46336">
    <property type="entry name" value="OS02G0260700 PROTEIN"/>
    <property type="match status" value="1"/>
</dbReference>
<dbReference type="Gene3D" id="3.30.710.10">
    <property type="entry name" value="Potassium Channel Kv1.1, Chain A"/>
    <property type="match status" value="1"/>
</dbReference>
<dbReference type="Pfam" id="PF00651">
    <property type="entry name" value="BTB"/>
    <property type="match status" value="1"/>
</dbReference>
<evidence type="ECO:0000313" key="4">
    <source>
        <dbReference type="Proteomes" id="UP000436088"/>
    </source>
</evidence>
<dbReference type="EMBL" id="VEPZ02001025">
    <property type="protein sequence ID" value="KAE8700994.1"/>
    <property type="molecule type" value="Genomic_DNA"/>
</dbReference>
<evidence type="ECO:0000256" key="1">
    <source>
        <dbReference type="ARBA" id="ARBA00004906"/>
    </source>
</evidence>
<proteinExistence type="predicted"/>
<evidence type="ECO:0000313" key="3">
    <source>
        <dbReference type="EMBL" id="KAE8700994.1"/>
    </source>
</evidence>
<dbReference type="InterPro" id="IPR045890">
    <property type="entry name" value="POB1-like"/>
</dbReference>
<evidence type="ECO:0000259" key="2">
    <source>
        <dbReference type="PROSITE" id="PS50097"/>
    </source>
</evidence>
<dbReference type="PROSITE" id="PS50097">
    <property type="entry name" value="BTB"/>
    <property type="match status" value="1"/>
</dbReference>
<dbReference type="AlphaFoldDB" id="A0A6A3A9C5"/>
<dbReference type="Proteomes" id="UP000436088">
    <property type="component" value="Unassembled WGS sequence"/>
</dbReference>
<comment type="pathway">
    <text evidence="1">Protein modification; protein ubiquitination.</text>
</comment>
<dbReference type="GO" id="GO:0005634">
    <property type="term" value="C:nucleus"/>
    <property type="evidence" value="ECO:0007669"/>
    <property type="project" value="TreeGrafter"/>
</dbReference>
<dbReference type="CDD" id="cd18186">
    <property type="entry name" value="BTB_POZ_ZBTB_KLHL-like"/>
    <property type="match status" value="1"/>
</dbReference>